<dbReference type="InterPro" id="IPR051788">
    <property type="entry name" value="MFS_Transporter"/>
</dbReference>
<reference evidence="9 10" key="1">
    <citation type="submission" date="2013-06" db="EMBL/GenBank/DDBJ databases">
        <title>Rumen cellulosomics: divergent fiber-degrading strategies revealed by comparative genome-wide analysis of six Ruminococcal strains.</title>
        <authorList>
            <person name="Dassa B."/>
            <person name="Borovok I."/>
            <person name="Lamed R."/>
            <person name="Flint H."/>
            <person name="Yeoman C.J."/>
            <person name="White B."/>
            <person name="Bayer E.A."/>
        </authorList>
    </citation>
    <scope>NUCLEOTIDE SEQUENCE [LARGE SCALE GENOMIC DNA]</scope>
    <source>
        <strain evidence="9 10">SY3</strain>
    </source>
</reference>
<dbReference type="OrthoDB" id="1674556at2"/>
<dbReference type="InterPro" id="IPR011701">
    <property type="entry name" value="MFS"/>
</dbReference>
<feature type="transmembrane region" description="Helical" evidence="7">
    <location>
        <begin position="359"/>
        <end position="377"/>
    </location>
</feature>
<evidence type="ECO:0000256" key="6">
    <source>
        <dbReference type="ARBA" id="ARBA00023136"/>
    </source>
</evidence>
<keyword evidence="4 7" id="KW-0812">Transmembrane</keyword>
<name>A0A011UAP9_RUMAL</name>
<evidence type="ECO:0000259" key="8">
    <source>
        <dbReference type="PROSITE" id="PS50850"/>
    </source>
</evidence>
<evidence type="ECO:0000256" key="4">
    <source>
        <dbReference type="ARBA" id="ARBA00022692"/>
    </source>
</evidence>
<feature type="transmembrane region" description="Helical" evidence="7">
    <location>
        <begin position="158"/>
        <end position="179"/>
    </location>
</feature>
<sequence>MEKKERRLSAMLFCAMVMTITAASDALRGVFLPQFRTSFSLTEPQAGRIIMVSYIGNLLFLSIGGYLSDRLPRKRFIGGVLLLWSLALATYVFTENYYILLAAMIFSMGGSTMLSTSINLITPLLFAPPALFVNIFNFLQGVGIFTSQNVGGRFAEKLTAWHTANAIILSIAMISFVLLMTMKLPDAEKSERKSGGYSEILKNPATYLLILICGCYFIAEHGLMNWLTSYGSEHLGFTVQKAAMYLSLFYGGLTIARLALAPFVDKVGVFRMLLICSSLGALLHTLGVASGRNGLLFFGASGLAFSVIYPLLVMLIGRFYDPSKAGTATGTILSIATFFDIGFNAFFGSLVEMIGYGKAITILPICAVLMCAMLYVLKFSVKIAKEIK</sequence>
<keyword evidence="3" id="KW-0813">Transport</keyword>
<evidence type="ECO:0000256" key="2">
    <source>
        <dbReference type="ARBA" id="ARBA00008335"/>
    </source>
</evidence>
<comment type="caution">
    <text evidence="9">The sequence shown here is derived from an EMBL/GenBank/DDBJ whole genome shotgun (WGS) entry which is preliminary data.</text>
</comment>
<comment type="subcellular location">
    <subcellularLocation>
        <location evidence="1">Cell membrane</location>
        <topology evidence="1">Multi-pass membrane protein</topology>
    </subcellularLocation>
</comment>
<evidence type="ECO:0000313" key="9">
    <source>
        <dbReference type="EMBL" id="EXM37689.1"/>
    </source>
</evidence>
<feature type="transmembrane region" description="Helical" evidence="7">
    <location>
        <begin position="295"/>
        <end position="316"/>
    </location>
</feature>
<evidence type="ECO:0000313" key="10">
    <source>
        <dbReference type="Proteomes" id="UP000021369"/>
    </source>
</evidence>
<feature type="domain" description="Major facilitator superfamily (MFS) profile" evidence="8">
    <location>
        <begin position="10"/>
        <end position="382"/>
    </location>
</feature>
<gene>
    <name evidence="9" type="ORF">RASY3_15135</name>
</gene>
<dbReference type="Gene3D" id="1.20.1250.20">
    <property type="entry name" value="MFS general substrate transporter like domains"/>
    <property type="match status" value="1"/>
</dbReference>
<dbReference type="PANTHER" id="PTHR23514">
    <property type="entry name" value="BYPASS OF STOP CODON PROTEIN 6"/>
    <property type="match status" value="1"/>
</dbReference>
<feature type="transmembrane region" description="Helical" evidence="7">
    <location>
        <begin position="272"/>
        <end position="289"/>
    </location>
</feature>
<feature type="transmembrane region" description="Helical" evidence="7">
    <location>
        <begin position="125"/>
        <end position="146"/>
    </location>
</feature>
<comment type="similarity">
    <text evidence="2">Belongs to the major facilitator superfamily.</text>
</comment>
<evidence type="ECO:0000256" key="5">
    <source>
        <dbReference type="ARBA" id="ARBA00022989"/>
    </source>
</evidence>
<evidence type="ECO:0000256" key="7">
    <source>
        <dbReference type="SAM" id="Phobius"/>
    </source>
</evidence>
<dbReference type="Proteomes" id="UP000021369">
    <property type="component" value="Unassembled WGS sequence"/>
</dbReference>
<keyword evidence="5 7" id="KW-1133">Transmembrane helix</keyword>
<dbReference type="PANTHER" id="PTHR23514:SF3">
    <property type="entry name" value="BYPASS OF STOP CODON PROTEIN 6"/>
    <property type="match status" value="1"/>
</dbReference>
<evidence type="ECO:0000256" key="1">
    <source>
        <dbReference type="ARBA" id="ARBA00004651"/>
    </source>
</evidence>
<feature type="transmembrane region" description="Helical" evidence="7">
    <location>
        <begin position="46"/>
        <end position="67"/>
    </location>
</feature>
<dbReference type="Pfam" id="PF07690">
    <property type="entry name" value="MFS_1"/>
    <property type="match status" value="1"/>
</dbReference>
<feature type="transmembrane region" description="Helical" evidence="7">
    <location>
        <begin position="76"/>
        <end position="93"/>
    </location>
</feature>
<evidence type="ECO:0000256" key="3">
    <source>
        <dbReference type="ARBA" id="ARBA00022448"/>
    </source>
</evidence>
<accession>A0A011UAP9</accession>
<feature type="transmembrane region" description="Helical" evidence="7">
    <location>
        <begin position="200"/>
        <end position="219"/>
    </location>
</feature>
<feature type="transmembrane region" description="Helical" evidence="7">
    <location>
        <begin position="328"/>
        <end position="347"/>
    </location>
</feature>
<dbReference type="SUPFAM" id="SSF103473">
    <property type="entry name" value="MFS general substrate transporter"/>
    <property type="match status" value="1"/>
</dbReference>
<keyword evidence="6 7" id="KW-0472">Membrane</keyword>
<proteinExistence type="inferred from homology"/>
<dbReference type="InterPro" id="IPR020846">
    <property type="entry name" value="MFS_dom"/>
</dbReference>
<dbReference type="GO" id="GO:0022857">
    <property type="term" value="F:transmembrane transporter activity"/>
    <property type="evidence" value="ECO:0007669"/>
    <property type="project" value="InterPro"/>
</dbReference>
<feature type="transmembrane region" description="Helical" evidence="7">
    <location>
        <begin position="242"/>
        <end position="260"/>
    </location>
</feature>
<protein>
    <recommendedName>
        <fullName evidence="8">Major facilitator superfamily (MFS) profile domain-containing protein</fullName>
    </recommendedName>
</protein>
<dbReference type="GO" id="GO:0005886">
    <property type="term" value="C:plasma membrane"/>
    <property type="evidence" value="ECO:0007669"/>
    <property type="project" value="UniProtKB-SubCell"/>
</dbReference>
<dbReference type="PATRIC" id="fig|1341156.4.peg.2621"/>
<dbReference type="RefSeq" id="WP_037289514.1">
    <property type="nucleotide sequence ID" value="NZ_JEOB01000004.1"/>
</dbReference>
<dbReference type="PROSITE" id="PS50850">
    <property type="entry name" value="MFS"/>
    <property type="match status" value="1"/>
</dbReference>
<keyword evidence="10" id="KW-1185">Reference proteome</keyword>
<dbReference type="AlphaFoldDB" id="A0A011UAP9"/>
<organism evidence="9 10">
    <name type="scientific">Ruminococcus albus SY3</name>
    <dbReference type="NCBI Taxonomy" id="1341156"/>
    <lineage>
        <taxon>Bacteria</taxon>
        <taxon>Bacillati</taxon>
        <taxon>Bacillota</taxon>
        <taxon>Clostridia</taxon>
        <taxon>Eubacteriales</taxon>
        <taxon>Oscillospiraceae</taxon>
        <taxon>Ruminococcus</taxon>
    </lineage>
</organism>
<dbReference type="InterPro" id="IPR036259">
    <property type="entry name" value="MFS_trans_sf"/>
</dbReference>
<dbReference type="EMBL" id="JEOB01000004">
    <property type="protein sequence ID" value="EXM37689.1"/>
    <property type="molecule type" value="Genomic_DNA"/>
</dbReference>